<sequence length="44" mass="5259">HIGLTMNLLQLKELSQSDLYRRRQERHDSFGSAGLEKKRLRYVD</sequence>
<evidence type="ECO:0000313" key="2">
    <source>
        <dbReference type="Proteomes" id="UP000288216"/>
    </source>
</evidence>
<evidence type="ECO:0000313" key="1">
    <source>
        <dbReference type="EMBL" id="GCB84275.1"/>
    </source>
</evidence>
<gene>
    <name evidence="1" type="ORF">scyTo_0025004</name>
</gene>
<keyword evidence="2" id="KW-1185">Reference proteome</keyword>
<proteinExistence type="predicted"/>
<reference evidence="1 2" key="1">
    <citation type="journal article" date="2018" name="Nat. Ecol. Evol.">
        <title>Shark genomes provide insights into elasmobranch evolution and the origin of vertebrates.</title>
        <authorList>
            <person name="Hara Y"/>
            <person name="Yamaguchi K"/>
            <person name="Onimaru K"/>
            <person name="Kadota M"/>
            <person name="Koyanagi M"/>
            <person name="Keeley SD"/>
            <person name="Tatsumi K"/>
            <person name="Tanaka K"/>
            <person name="Motone F"/>
            <person name="Kageyama Y"/>
            <person name="Nozu R"/>
            <person name="Adachi N"/>
            <person name="Nishimura O"/>
            <person name="Nakagawa R"/>
            <person name="Tanegashima C"/>
            <person name="Kiyatake I"/>
            <person name="Matsumoto R"/>
            <person name="Murakumo K"/>
            <person name="Nishida K"/>
            <person name="Terakita A"/>
            <person name="Kuratani S"/>
            <person name="Sato K"/>
            <person name="Hyodo S Kuraku.S."/>
        </authorList>
    </citation>
    <scope>NUCLEOTIDE SEQUENCE [LARGE SCALE GENOMIC DNA]</scope>
</reference>
<dbReference type="EMBL" id="BFAA01066626">
    <property type="protein sequence ID" value="GCB84275.1"/>
    <property type="molecule type" value="Genomic_DNA"/>
</dbReference>
<accession>A0A401QFW1</accession>
<comment type="caution">
    <text evidence="1">The sequence shown here is derived from an EMBL/GenBank/DDBJ whole genome shotgun (WGS) entry which is preliminary data.</text>
</comment>
<organism evidence="1 2">
    <name type="scientific">Scyliorhinus torazame</name>
    <name type="common">Cloudy catshark</name>
    <name type="synonym">Catulus torazame</name>
    <dbReference type="NCBI Taxonomy" id="75743"/>
    <lineage>
        <taxon>Eukaryota</taxon>
        <taxon>Metazoa</taxon>
        <taxon>Chordata</taxon>
        <taxon>Craniata</taxon>
        <taxon>Vertebrata</taxon>
        <taxon>Chondrichthyes</taxon>
        <taxon>Elasmobranchii</taxon>
        <taxon>Galeomorphii</taxon>
        <taxon>Galeoidea</taxon>
        <taxon>Carcharhiniformes</taxon>
        <taxon>Scyliorhinidae</taxon>
        <taxon>Scyliorhinus</taxon>
    </lineage>
</organism>
<feature type="non-terminal residue" evidence="1">
    <location>
        <position position="1"/>
    </location>
</feature>
<dbReference type="AlphaFoldDB" id="A0A401QFW1"/>
<dbReference type="Proteomes" id="UP000288216">
    <property type="component" value="Unassembled WGS sequence"/>
</dbReference>
<name>A0A401QFW1_SCYTO</name>
<protein>
    <submittedName>
        <fullName evidence="1">Uncharacterized protein</fullName>
    </submittedName>
</protein>